<keyword evidence="2" id="KW-1185">Reference proteome</keyword>
<organism evidence="1 2">
    <name type="scientific">Maritimibacter alkaliphilus HTCC2654</name>
    <dbReference type="NCBI Taxonomy" id="314271"/>
    <lineage>
        <taxon>Bacteria</taxon>
        <taxon>Pseudomonadati</taxon>
        <taxon>Pseudomonadota</taxon>
        <taxon>Alphaproteobacteria</taxon>
        <taxon>Rhodobacterales</taxon>
        <taxon>Roseobacteraceae</taxon>
        <taxon>Maritimibacter</taxon>
    </lineage>
</organism>
<name>A3VL53_9RHOB</name>
<accession>A3VL53</accession>
<dbReference type="RefSeq" id="WP_008334130.1">
    <property type="nucleotide sequence ID" value="NZ_CH902578.1"/>
</dbReference>
<reference evidence="1 2" key="1">
    <citation type="journal article" date="2010" name="J. Bacteriol.">
        <title>Genome sequences of Pelagibaca bermudensis HTCC2601T and Maritimibacter alkaliphilus HTCC2654T, the type strains of two marine Roseobacter genera.</title>
        <authorList>
            <person name="Thrash J.C."/>
            <person name="Cho J.C."/>
            <person name="Ferriera S."/>
            <person name="Johnson J."/>
            <person name="Vergin K.L."/>
            <person name="Giovannoni S.J."/>
        </authorList>
    </citation>
    <scope>NUCLEOTIDE SEQUENCE [LARGE SCALE GENOMIC DNA]</scope>
    <source>
        <strain evidence="1 2">HTCC2654</strain>
    </source>
</reference>
<protein>
    <recommendedName>
        <fullName evidence="3">Alpha/beta hydrolase</fullName>
    </recommendedName>
</protein>
<dbReference type="Gene3D" id="3.40.50.1820">
    <property type="entry name" value="alpha/beta hydrolase"/>
    <property type="match status" value="1"/>
</dbReference>
<dbReference type="STRING" id="314271.RB2654_17921"/>
<proteinExistence type="predicted"/>
<comment type="caution">
    <text evidence="1">The sequence shown here is derived from an EMBL/GenBank/DDBJ whole genome shotgun (WGS) entry which is preliminary data.</text>
</comment>
<evidence type="ECO:0000313" key="2">
    <source>
        <dbReference type="Proteomes" id="UP000002931"/>
    </source>
</evidence>
<dbReference type="EMBL" id="AAMT01000021">
    <property type="protein sequence ID" value="EAQ10972.1"/>
    <property type="molecule type" value="Genomic_DNA"/>
</dbReference>
<dbReference type="SUPFAM" id="SSF53474">
    <property type="entry name" value="alpha/beta-Hydrolases"/>
    <property type="match status" value="1"/>
</dbReference>
<dbReference type="HOGENOM" id="CLU_1110389_0_0_5"/>
<evidence type="ECO:0008006" key="3">
    <source>
        <dbReference type="Google" id="ProtNLM"/>
    </source>
</evidence>
<evidence type="ECO:0000313" key="1">
    <source>
        <dbReference type="EMBL" id="EAQ10972.1"/>
    </source>
</evidence>
<sequence length="250" mass="27388">MTASIHYLRPYHEARLDDIPLLWTLPEGDPTGIVIHIPDFGQRKEETTGLLELFNRQGLIAVTLDLQRHGARRDGHSLEAEVANDYTRVLWTLLGETILDIPTVATWARRRFGDLPLSLSGFGLGGDVALGAARMVSRVKDVTVVGASPDWTCPLDGFDKMTGAADTRAGVFRQMLEPMTHAADYVGQRIHFLRLRGSDRSAAIDQFKSQILDLSTGEGGEIVTTTLAARDGVDFADPTVWWPHMGAVAA</sequence>
<gene>
    <name evidence="1" type="ORF">RB2654_17921</name>
</gene>
<dbReference type="AlphaFoldDB" id="A3VL53"/>
<dbReference type="eggNOG" id="ENOG50339Z5">
    <property type="taxonomic scope" value="Bacteria"/>
</dbReference>
<dbReference type="InterPro" id="IPR029058">
    <property type="entry name" value="AB_hydrolase_fold"/>
</dbReference>
<dbReference type="Proteomes" id="UP000002931">
    <property type="component" value="Unassembled WGS sequence"/>
</dbReference>